<feature type="region of interest" description="Disordered" evidence="2">
    <location>
        <begin position="101"/>
        <end position="170"/>
    </location>
</feature>
<evidence type="ECO:0000313" key="3">
    <source>
        <dbReference type="EMBL" id="GJT32225.1"/>
    </source>
</evidence>
<feature type="compositionally biased region" description="Low complexity" evidence="2">
    <location>
        <begin position="367"/>
        <end position="377"/>
    </location>
</feature>
<gene>
    <name evidence="3" type="ORF">Tco_0922644</name>
</gene>
<feature type="compositionally biased region" description="Polar residues" evidence="2">
    <location>
        <begin position="293"/>
        <end position="303"/>
    </location>
</feature>
<feature type="region of interest" description="Disordered" evidence="2">
    <location>
        <begin position="283"/>
        <end position="380"/>
    </location>
</feature>
<feature type="region of interest" description="Disordered" evidence="2">
    <location>
        <begin position="437"/>
        <end position="459"/>
    </location>
</feature>
<reference evidence="3" key="1">
    <citation type="journal article" date="2022" name="Int. J. Mol. Sci.">
        <title>Draft Genome of Tanacetum Coccineum: Genomic Comparison of Closely Related Tanacetum-Family Plants.</title>
        <authorList>
            <person name="Yamashiro T."/>
            <person name="Shiraishi A."/>
            <person name="Nakayama K."/>
            <person name="Satake H."/>
        </authorList>
    </citation>
    <scope>NUCLEOTIDE SEQUENCE</scope>
</reference>
<feature type="coiled-coil region" evidence="1">
    <location>
        <begin position="190"/>
        <end position="217"/>
    </location>
</feature>
<evidence type="ECO:0000256" key="2">
    <source>
        <dbReference type="SAM" id="MobiDB-lite"/>
    </source>
</evidence>
<dbReference type="Proteomes" id="UP001151760">
    <property type="component" value="Unassembled WGS sequence"/>
</dbReference>
<proteinExistence type="predicted"/>
<organism evidence="3 4">
    <name type="scientific">Tanacetum coccineum</name>
    <dbReference type="NCBI Taxonomy" id="301880"/>
    <lineage>
        <taxon>Eukaryota</taxon>
        <taxon>Viridiplantae</taxon>
        <taxon>Streptophyta</taxon>
        <taxon>Embryophyta</taxon>
        <taxon>Tracheophyta</taxon>
        <taxon>Spermatophyta</taxon>
        <taxon>Magnoliopsida</taxon>
        <taxon>eudicotyledons</taxon>
        <taxon>Gunneridae</taxon>
        <taxon>Pentapetalae</taxon>
        <taxon>asterids</taxon>
        <taxon>campanulids</taxon>
        <taxon>Asterales</taxon>
        <taxon>Asteraceae</taxon>
        <taxon>Asteroideae</taxon>
        <taxon>Anthemideae</taxon>
        <taxon>Anthemidinae</taxon>
        <taxon>Tanacetum</taxon>
    </lineage>
</organism>
<feature type="compositionally biased region" description="Basic and acidic residues" evidence="2">
    <location>
        <begin position="437"/>
        <end position="450"/>
    </location>
</feature>
<dbReference type="EMBL" id="BQNB010014774">
    <property type="protein sequence ID" value="GJT32225.1"/>
    <property type="molecule type" value="Genomic_DNA"/>
</dbReference>
<feature type="compositionally biased region" description="Basic and acidic residues" evidence="2">
    <location>
        <begin position="255"/>
        <end position="266"/>
    </location>
</feature>
<keyword evidence="4" id="KW-1185">Reference proteome</keyword>
<feature type="compositionally biased region" description="Basic and acidic residues" evidence="2">
    <location>
        <begin position="345"/>
        <end position="361"/>
    </location>
</feature>
<feature type="compositionally biased region" description="Basic and acidic residues" evidence="2">
    <location>
        <begin position="325"/>
        <end position="334"/>
    </location>
</feature>
<reference evidence="3" key="2">
    <citation type="submission" date="2022-01" db="EMBL/GenBank/DDBJ databases">
        <authorList>
            <person name="Yamashiro T."/>
            <person name="Shiraishi A."/>
            <person name="Satake H."/>
            <person name="Nakayama K."/>
        </authorList>
    </citation>
    <scope>NUCLEOTIDE SEQUENCE</scope>
</reference>
<sequence>MTAKSRTVNNTSYIDATIAGKPVTISKASIRSDLLFDDADGIDSLNNQAIFDAIRLMGYKGELIFDGMMRHLDAKKKFVMYPRVKKIGNVTPLFPSMLAQPTEDEGAVSERPYETQPTPSPTHPSEDQSEPQPDPFLRPSSSNLIPDSIPEISGGSHEGQSSSDRSLSGNEDGMTLQSIYDLCVSLCTQVTTQAAQIKDLKAQIKQLKKKAKLVISHHNAWIKSVSMKKRLARKKSLKRKLMQKEFVSKQGRKPAKSEPTVHKDPAFDDLNDIVDDAMDYMETEDAQDEGRTSSKTLELSLSGDTVVLEEKESVEKGVSTEVPDSTDKPKVSTDKDDEGTAEIKVSTDRQVEGTAEIKDQVSDESATPTMTSTPTPTVFGDDETIAQVLITMSQNKVKQKEKEKGIELKEIKDTYRPRTTTERSILTLKPLPKIDPKDKGKKVLEEKAESDAESEGVNEAEKKFKMLSNDEEIARKVQEEWEAEEEKKKLAEEEATKAAFTNEYDFIQARLNADKILVEKLQEEEREKFTIEQRAKFLHDTIAAQRRFLAQQRSKAIRNKLPIRNQLRNQMMTYLKYVGGYKHAQLNKKKFEEIQVMYEKVKRANENFIPIGSAKDEKLIEKMNKKADGMDKEEVSEEPKSTKVKAKIEEPKENIRRRSGRRLKMKAIKRSKRKKTDSDHEEENHLRTFLKIVPEEEEKIDYEVLGTRVFRADGSSRWIKTFSEMIKFFDRMDLVKIHSLVMKIFKATPPEGIDLLLWGDLRIIVHVLRLEDGTEIIMLAKRIYPPTKNTLERMIDLRLTAVFDDDTVFDLLRFIEQQIDEFGGKDGSEKDL</sequence>
<feature type="region of interest" description="Disordered" evidence="2">
    <location>
        <begin position="626"/>
        <end position="647"/>
    </location>
</feature>
<comment type="caution">
    <text evidence="3">The sequence shown here is derived from an EMBL/GenBank/DDBJ whole genome shotgun (WGS) entry which is preliminary data.</text>
</comment>
<feature type="region of interest" description="Disordered" evidence="2">
    <location>
        <begin position="245"/>
        <end position="268"/>
    </location>
</feature>
<accession>A0ABQ5CYP3</accession>
<evidence type="ECO:0000256" key="1">
    <source>
        <dbReference type="SAM" id="Coils"/>
    </source>
</evidence>
<protein>
    <submittedName>
        <fullName evidence="3">Uncharacterized protein</fullName>
    </submittedName>
</protein>
<evidence type="ECO:0000313" key="4">
    <source>
        <dbReference type="Proteomes" id="UP001151760"/>
    </source>
</evidence>
<keyword evidence="1" id="KW-0175">Coiled coil</keyword>
<feature type="coiled-coil region" evidence="1">
    <location>
        <begin position="473"/>
        <end position="524"/>
    </location>
</feature>
<name>A0ABQ5CYP3_9ASTR</name>
<feature type="compositionally biased region" description="Polar residues" evidence="2">
    <location>
        <begin position="158"/>
        <end position="169"/>
    </location>
</feature>